<evidence type="ECO:0000313" key="3">
    <source>
        <dbReference type="EMBL" id="EKM83248.1"/>
    </source>
</evidence>
<protein>
    <recommendedName>
        <fullName evidence="2">DUF6593 domain-containing protein</fullName>
    </recommendedName>
</protein>
<dbReference type="OMA" id="FITRRPA"/>
<evidence type="ECO:0000256" key="1">
    <source>
        <dbReference type="SAM" id="MobiDB-lite"/>
    </source>
</evidence>
<evidence type="ECO:0000313" key="4">
    <source>
        <dbReference type="Proteomes" id="UP000008493"/>
    </source>
</evidence>
<dbReference type="KEGG" id="abp:AGABI1DRAFT125711"/>
<dbReference type="OrthoDB" id="3360976at2759"/>
<evidence type="ECO:0000259" key="2">
    <source>
        <dbReference type="Pfam" id="PF20236"/>
    </source>
</evidence>
<dbReference type="GeneID" id="18826356"/>
<gene>
    <name evidence="3" type="ORF">AGABI1DRAFT_125711</name>
</gene>
<sequence length="191" mass="21117">MRLILSSPNPRICSYSTDAGQVFYKASKSGISGSSVVALRKAVNDNHFALYAEVEYHTSRSTRFRFQNRDVSVDNHFRKEGGFDSRAADNREYYWKLDGSYLEMFRNDGSKKVVVRYREHKSSFGPFITGRPASLEVADTCVAILDDIIMTYVYCQQKRKQRQASINTGVNASTGVASGSSSGGCDGGGSC</sequence>
<reference evidence="4" key="1">
    <citation type="journal article" date="2012" name="Proc. Natl. Acad. Sci. U.S.A.">
        <title>Genome sequence of the button mushroom Agaricus bisporus reveals mechanisms governing adaptation to a humic-rich ecological niche.</title>
        <authorList>
            <person name="Morin E."/>
            <person name="Kohler A."/>
            <person name="Baker A.R."/>
            <person name="Foulongne-Oriol M."/>
            <person name="Lombard V."/>
            <person name="Nagy L.G."/>
            <person name="Ohm R.A."/>
            <person name="Patyshakuliyeva A."/>
            <person name="Brun A."/>
            <person name="Aerts A.L."/>
            <person name="Bailey A.M."/>
            <person name="Billette C."/>
            <person name="Coutinho P.M."/>
            <person name="Deakin G."/>
            <person name="Doddapaneni H."/>
            <person name="Floudas D."/>
            <person name="Grimwood J."/>
            <person name="Hilden K."/>
            <person name="Kuees U."/>
            <person name="LaButti K.M."/>
            <person name="Lapidus A."/>
            <person name="Lindquist E.A."/>
            <person name="Lucas S.M."/>
            <person name="Murat C."/>
            <person name="Riley R.W."/>
            <person name="Salamov A.A."/>
            <person name="Schmutz J."/>
            <person name="Subramanian V."/>
            <person name="Woesten H.A.B."/>
            <person name="Xu J."/>
            <person name="Eastwood D.C."/>
            <person name="Foster G.D."/>
            <person name="Sonnenberg A.S."/>
            <person name="Cullen D."/>
            <person name="de Vries R.P."/>
            <person name="Lundell T."/>
            <person name="Hibbett D.S."/>
            <person name="Henrissat B."/>
            <person name="Burton K.S."/>
            <person name="Kerrigan R.W."/>
            <person name="Challen M.P."/>
            <person name="Grigoriev I.V."/>
            <person name="Martin F."/>
        </authorList>
    </citation>
    <scope>NUCLEOTIDE SEQUENCE [LARGE SCALE GENOMIC DNA]</scope>
    <source>
        <strain evidence="4">JB137-S8 / ATCC MYA-4627 / FGSC 10392</strain>
    </source>
</reference>
<dbReference type="HOGENOM" id="CLU_084280_4_0_1"/>
<proteinExistence type="predicted"/>
<dbReference type="Pfam" id="PF20236">
    <property type="entry name" value="DUF6593"/>
    <property type="match status" value="1"/>
</dbReference>
<organism evidence="3 4">
    <name type="scientific">Agaricus bisporus var. burnettii (strain JB137-S8 / ATCC MYA-4627 / FGSC 10392)</name>
    <name type="common">White button mushroom</name>
    <dbReference type="NCBI Taxonomy" id="597362"/>
    <lineage>
        <taxon>Eukaryota</taxon>
        <taxon>Fungi</taxon>
        <taxon>Dikarya</taxon>
        <taxon>Basidiomycota</taxon>
        <taxon>Agaricomycotina</taxon>
        <taxon>Agaricomycetes</taxon>
        <taxon>Agaricomycetidae</taxon>
        <taxon>Agaricales</taxon>
        <taxon>Agaricineae</taxon>
        <taxon>Agaricaceae</taxon>
        <taxon>Agaricus</taxon>
    </lineage>
</organism>
<name>K5XID4_AGABU</name>
<feature type="region of interest" description="Disordered" evidence="1">
    <location>
        <begin position="171"/>
        <end position="191"/>
    </location>
</feature>
<dbReference type="EMBL" id="JH971386">
    <property type="protein sequence ID" value="EKM83248.1"/>
    <property type="molecule type" value="Genomic_DNA"/>
</dbReference>
<feature type="compositionally biased region" description="Gly residues" evidence="1">
    <location>
        <begin position="181"/>
        <end position="191"/>
    </location>
</feature>
<feature type="domain" description="DUF6593" evidence="2">
    <location>
        <begin position="9"/>
        <end position="161"/>
    </location>
</feature>
<dbReference type="InterPro" id="IPR046528">
    <property type="entry name" value="DUF6593"/>
</dbReference>
<feature type="compositionally biased region" description="Low complexity" evidence="1">
    <location>
        <begin position="171"/>
        <end position="180"/>
    </location>
</feature>
<dbReference type="AlphaFoldDB" id="K5XID4"/>
<keyword evidence="4" id="KW-1185">Reference proteome</keyword>
<dbReference type="Proteomes" id="UP000008493">
    <property type="component" value="Unassembled WGS sequence"/>
</dbReference>
<dbReference type="RefSeq" id="XP_007327032.1">
    <property type="nucleotide sequence ID" value="XM_007326970.1"/>
</dbReference>
<dbReference type="InParanoid" id="K5XID4"/>
<accession>K5XID4</accession>